<dbReference type="EMBL" id="BNEA01000015">
    <property type="protein sequence ID" value="GHI54370.1"/>
    <property type="molecule type" value="Genomic_DNA"/>
</dbReference>
<comment type="caution">
    <text evidence="2">The sequence shown here is derived from an EMBL/GenBank/DDBJ whole genome shotgun (WGS) entry which is preliminary data.</text>
</comment>
<protein>
    <submittedName>
        <fullName evidence="2">Uncharacterized protein</fullName>
    </submittedName>
</protein>
<feature type="compositionally biased region" description="Basic and acidic residues" evidence="1">
    <location>
        <begin position="81"/>
        <end position="92"/>
    </location>
</feature>
<sequence length="203" mass="20967">MRRARAALSHGRALPSHPRRKAAGTEECAEGQPSVDEPQQPSAVEAGPQEGVDECGEHTGGREAQREGEEELDGVAVQGGGEEKADGAERDNGQSCDGRLSDADPGAALLPEQVAGHGDGGGEGHACHGCEDGEKGDTGHEDDDHDPARGVVGEDLRCQEDRGSLSLHVDDSDLSAAHHRGSGDTGRDQEQVEGAGQPYGDAQ</sequence>
<feature type="compositionally biased region" description="Basic and acidic residues" evidence="1">
    <location>
        <begin position="55"/>
        <end position="67"/>
    </location>
</feature>
<feature type="region of interest" description="Disordered" evidence="1">
    <location>
        <begin position="1"/>
        <end position="203"/>
    </location>
</feature>
<feature type="compositionally biased region" description="Basic and acidic residues" evidence="1">
    <location>
        <begin position="181"/>
        <end position="190"/>
    </location>
</feature>
<keyword evidence="3" id="KW-1185">Reference proteome</keyword>
<gene>
    <name evidence="2" type="ORF">Srubr_42160</name>
</gene>
<evidence type="ECO:0000256" key="1">
    <source>
        <dbReference type="SAM" id="MobiDB-lite"/>
    </source>
</evidence>
<evidence type="ECO:0000313" key="3">
    <source>
        <dbReference type="Proteomes" id="UP000646738"/>
    </source>
</evidence>
<organism evidence="2 3">
    <name type="scientific">Streptomyces rubradiris</name>
    <name type="common">Streptomyces achromogenes subsp. rubradiris</name>
    <dbReference type="NCBI Taxonomy" id="285531"/>
    <lineage>
        <taxon>Bacteria</taxon>
        <taxon>Bacillati</taxon>
        <taxon>Actinomycetota</taxon>
        <taxon>Actinomycetes</taxon>
        <taxon>Kitasatosporales</taxon>
        <taxon>Streptomycetaceae</taxon>
        <taxon>Streptomyces</taxon>
    </lineage>
</organism>
<proteinExistence type="predicted"/>
<feature type="compositionally biased region" description="Basic and acidic residues" evidence="1">
    <location>
        <begin position="146"/>
        <end position="171"/>
    </location>
</feature>
<accession>A0ABQ3RET9</accession>
<feature type="compositionally biased region" description="Basic and acidic residues" evidence="1">
    <location>
        <begin position="120"/>
        <end position="139"/>
    </location>
</feature>
<evidence type="ECO:0000313" key="2">
    <source>
        <dbReference type="EMBL" id="GHI54370.1"/>
    </source>
</evidence>
<name>A0ABQ3RET9_STRRR</name>
<reference evidence="3" key="1">
    <citation type="submission" date="2023-07" db="EMBL/GenBank/DDBJ databases">
        <title>Whole genome shotgun sequence of Streptomyces achromogenes subsp. rubradiris NBRC 14000.</title>
        <authorList>
            <person name="Komaki H."/>
            <person name="Tamura T."/>
        </authorList>
    </citation>
    <scope>NUCLEOTIDE SEQUENCE [LARGE SCALE GENOMIC DNA]</scope>
    <source>
        <strain evidence="3">NBRC 14000</strain>
    </source>
</reference>
<dbReference type="Proteomes" id="UP000646738">
    <property type="component" value="Unassembled WGS sequence"/>
</dbReference>